<dbReference type="PANTHER" id="PTHR47926:SF508">
    <property type="entry name" value="PENTATRICOPEPTIDE REPEAT-CONTAINING PROTEIN"/>
    <property type="match status" value="1"/>
</dbReference>
<dbReference type="Pfam" id="PF20431">
    <property type="entry name" value="E_motif"/>
    <property type="match status" value="1"/>
</dbReference>
<dbReference type="STRING" id="77586.A0A0D9WWE7"/>
<dbReference type="Pfam" id="PF14432">
    <property type="entry name" value="DYW_deaminase"/>
    <property type="match status" value="1"/>
</dbReference>
<keyword evidence="1" id="KW-0677">Repeat</keyword>
<accession>A0A0D9WWE7</accession>
<dbReference type="GO" id="GO:0003723">
    <property type="term" value="F:RNA binding"/>
    <property type="evidence" value="ECO:0007669"/>
    <property type="project" value="InterPro"/>
</dbReference>
<evidence type="ECO:0000313" key="7">
    <source>
        <dbReference type="EnsemblPlants" id="LPERR07G05110.1"/>
    </source>
</evidence>
<keyword evidence="5" id="KW-0472">Membrane</keyword>
<dbReference type="Gramene" id="LPERR07G05110.1">
    <property type="protein sequence ID" value="LPERR07G05110.1"/>
    <property type="gene ID" value="LPERR07G05110"/>
</dbReference>
<reference evidence="8" key="2">
    <citation type="submission" date="2013-12" db="EMBL/GenBank/DDBJ databases">
        <authorList>
            <person name="Yu Y."/>
            <person name="Lee S."/>
            <person name="de Baynast K."/>
            <person name="Wissotski M."/>
            <person name="Liu L."/>
            <person name="Talag J."/>
            <person name="Goicoechea J."/>
            <person name="Angelova A."/>
            <person name="Jetty R."/>
            <person name="Kudrna D."/>
            <person name="Golser W."/>
            <person name="Rivera L."/>
            <person name="Zhang J."/>
            <person name="Wing R."/>
        </authorList>
    </citation>
    <scope>NUCLEOTIDE SEQUENCE</scope>
</reference>
<evidence type="ECO:0000256" key="1">
    <source>
        <dbReference type="ARBA" id="ARBA00022737"/>
    </source>
</evidence>
<dbReference type="Pfam" id="PF13041">
    <property type="entry name" value="PPR_2"/>
    <property type="match status" value="1"/>
</dbReference>
<keyword evidence="2" id="KW-0809">Transit peptide</keyword>
<dbReference type="Proteomes" id="UP000032180">
    <property type="component" value="Chromosome 7"/>
</dbReference>
<feature type="repeat" description="PPR" evidence="3">
    <location>
        <begin position="252"/>
        <end position="286"/>
    </location>
</feature>
<feature type="region of interest" description="Disordered" evidence="4">
    <location>
        <begin position="1"/>
        <end position="32"/>
    </location>
</feature>
<organism evidence="7 8">
    <name type="scientific">Leersia perrieri</name>
    <dbReference type="NCBI Taxonomy" id="77586"/>
    <lineage>
        <taxon>Eukaryota</taxon>
        <taxon>Viridiplantae</taxon>
        <taxon>Streptophyta</taxon>
        <taxon>Embryophyta</taxon>
        <taxon>Tracheophyta</taxon>
        <taxon>Spermatophyta</taxon>
        <taxon>Magnoliopsida</taxon>
        <taxon>Liliopsida</taxon>
        <taxon>Poales</taxon>
        <taxon>Poaceae</taxon>
        <taxon>BOP clade</taxon>
        <taxon>Oryzoideae</taxon>
        <taxon>Oryzeae</taxon>
        <taxon>Oryzinae</taxon>
        <taxon>Leersia</taxon>
    </lineage>
</organism>
<dbReference type="EnsemblPlants" id="LPERR07G05110.1">
    <property type="protein sequence ID" value="LPERR07G05110.1"/>
    <property type="gene ID" value="LPERR07G05110"/>
</dbReference>
<dbReference type="InterPro" id="IPR032867">
    <property type="entry name" value="DYW_dom"/>
</dbReference>
<dbReference type="GO" id="GO:0009451">
    <property type="term" value="P:RNA modification"/>
    <property type="evidence" value="ECO:0007669"/>
    <property type="project" value="InterPro"/>
</dbReference>
<dbReference type="Pfam" id="PF01535">
    <property type="entry name" value="PPR"/>
    <property type="match status" value="4"/>
</dbReference>
<dbReference type="eggNOG" id="KOG4197">
    <property type="taxonomic scope" value="Eukaryota"/>
</dbReference>
<keyword evidence="5" id="KW-1133">Transmembrane helix</keyword>
<feature type="domain" description="DYW" evidence="6">
    <location>
        <begin position="501"/>
        <end position="594"/>
    </location>
</feature>
<dbReference type="InterPro" id="IPR046849">
    <property type="entry name" value="E2_motif"/>
</dbReference>
<dbReference type="NCBIfam" id="TIGR00756">
    <property type="entry name" value="PPR"/>
    <property type="match status" value="1"/>
</dbReference>
<dbReference type="FunFam" id="1.25.40.10:FF:000912">
    <property type="entry name" value="Pentatricopeptide repeat protein PPR986-12"/>
    <property type="match status" value="1"/>
</dbReference>
<evidence type="ECO:0000256" key="4">
    <source>
        <dbReference type="SAM" id="MobiDB-lite"/>
    </source>
</evidence>
<dbReference type="FunFam" id="1.25.40.10:FF:000474">
    <property type="entry name" value="Pentatricopeptide repeat protein PPR986-12"/>
    <property type="match status" value="1"/>
</dbReference>
<keyword evidence="8" id="KW-1185">Reference proteome</keyword>
<feature type="repeat" description="PPR" evidence="3">
    <location>
        <begin position="171"/>
        <end position="201"/>
    </location>
</feature>
<evidence type="ECO:0000256" key="2">
    <source>
        <dbReference type="ARBA" id="ARBA00022946"/>
    </source>
</evidence>
<dbReference type="PROSITE" id="PS51375">
    <property type="entry name" value="PPR"/>
    <property type="match status" value="2"/>
</dbReference>
<dbReference type="InterPro" id="IPR011990">
    <property type="entry name" value="TPR-like_helical_dom_sf"/>
</dbReference>
<dbReference type="HOGENOM" id="CLU_002706_37_2_1"/>
<evidence type="ECO:0000256" key="3">
    <source>
        <dbReference type="PROSITE-ProRule" id="PRU00708"/>
    </source>
</evidence>
<dbReference type="GO" id="GO:0008270">
    <property type="term" value="F:zinc ion binding"/>
    <property type="evidence" value="ECO:0007669"/>
    <property type="project" value="InterPro"/>
</dbReference>
<dbReference type="AlphaFoldDB" id="A0A0D9WWE7"/>
<dbReference type="InterPro" id="IPR046848">
    <property type="entry name" value="E_motif"/>
</dbReference>
<reference evidence="7" key="3">
    <citation type="submission" date="2015-04" db="UniProtKB">
        <authorList>
            <consortium name="EnsemblPlants"/>
        </authorList>
    </citation>
    <scope>IDENTIFICATION</scope>
</reference>
<protein>
    <recommendedName>
        <fullName evidence="6">DYW domain-containing protein</fullName>
    </recommendedName>
</protein>
<feature type="transmembrane region" description="Helical" evidence="5">
    <location>
        <begin position="37"/>
        <end position="56"/>
    </location>
</feature>
<name>A0A0D9WWE7_9ORYZ</name>
<proteinExistence type="predicted"/>
<dbReference type="Gene3D" id="1.25.40.10">
    <property type="entry name" value="Tetratricopeptide repeat domain"/>
    <property type="match status" value="2"/>
</dbReference>
<dbReference type="Pfam" id="PF20430">
    <property type="entry name" value="Eplus_motif"/>
    <property type="match status" value="1"/>
</dbReference>
<evidence type="ECO:0000313" key="8">
    <source>
        <dbReference type="Proteomes" id="UP000032180"/>
    </source>
</evidence>
<keyword evidence="5" id="KW-0812">Transmembrane</keyword>
<dbReference type="PANTHER" id="PTHR47926">
    <property type="entry name" value="PENTATRICOPEPTIDE REPEAT-CONTAINING PROTEIN"/>
    <property type="match status" value="1"/>
</dbReference>
<sequence length="594" mass="64481">MSELSKNRHRALPSTRTAAGATPPYPPKSPRHRHARLAVVLAAAAMLSLAASAVPATTTNPHSPDATTSVRLLRSLARSRRSDLAHRALHLFRSLNSSPSPPPPHLSLPAALSAAAFLSALPEGKQLHALAAKLGLAPEHTVVANSLLHLYSSCGLPAASLALFRRIPDRSLVSWNTAVDALVGNGDHLAALELFREMQRETDLSPDAYTVQSVLGACAGAGALSLGVYAHAMLLRELGGGEGDGGAAVSRDMLINNTLVDLYGKCGALELARQVFDRMPARDLASWNVMILTLANHGRVCESVELFDRMTKVEKMAPNAITFVAVLSACNHGGLVEEGRRYFAMMVDEYRIKPRIEHYGCMVDLLARAGFIEEALDIVARMNCRPDAVIWRSLLDACCKKNAGLELTEAMAKLALEVPDDAVSGVYVLLSKVYASAQRWNDVGMVRRLMVEEGVKKEPGFSSIEMDGLVHQFVAGDTSHPQSEAIYKKLDEIQLKLTSAGYNPDLSEAPLVASVDYCKGAALRLHSERLAISFGLLNAPPGVPIRILKNLRVCKDCHTISKLISKLYGVEIIVRDRIRFHHFKDGLCSCKDYW</sequence>
<dbReference type="InterPro" id="IPR046960">
    <property type="entry name" value="PPR_At4g14850-like_plant"/>
</dbReference>
<reference evidence="7 8" key="1">
    <citation type="submission" date="2012-08" db="EMBL/GenBank/DDBJ databases">
        <title>Oryza genome evolution.</title>
        <authorList>
            <person name="Wing R.A."/>
        </authorList>
    </citation>
    <scope>NUCLEOTIDE SEQUENCE</scope>
</reference>
<evidence type="ECO:0000259" key="6">
    <source>
        <dbReference type="Pfam" id="PF14432"/>
    </source>
</evidence>
<evidence type="ECO:0000256" key="5">
    <source>
        <dbReference type="SAM" id="Phobius"/>
    </source>
</evidence>
<dbReference type="InterPro" id="IPR002885">
    <property type="entry name" value="PPR_rpt"/>
</dbReference>